<dbReference type="Pfam" id="PF11146">
    <property type="entry name" value="DUF2905"/>
    <property type="match status" value="1"/>
</dbReference>
<dbReference type="Proteomes" id="UP000002709">
    <property type="component" value="Chromosome"/>
</dbReference>
<dbReference type="RefSeq" id="WP_011357470.1">
    <property type="nucleotide sequence ID" value="NC_007512.1"/>
</dbReference>
<dbReference type="PANTHER" id="PTHR36443">
    <property type="entry name" value="BSR5223 PROTEIN"/>
    <property type="match status" value="1"/>
</dbReference>
<dbReference type="OrthoDB" id="680637at2"/>
<name>Q3B4Y5_CHLL3</name>
<keyword evidence="3" id="KW-1185">Reference proteome</keyword>
<gene>
    <name evidence="2" type="ordered locus">Plut_0719</name>
</gene>
<feature type="transmembrane region" description="Helical" evidence="1">
    <location>
        <begin position="12"/>
        <end position="34"/>
    </location>
</feature>
<feature type="transmembrane region" description="Helical" evidence="1">
    <location>
        <begin position="55"/>
        <end position="78"/>
    </location>
</feature>
<dbReference type="STRING" id="319225.Plut_0719"/>
<evidence type="ECO:0008006" key="4">
    <source>
        <dbReference type="Google" id="ProtNLM"/>
    </source>
</evidence>
<accession>Q3B4Y5</accession>
<evidence type="ECO:0000313" key="2">
    <source>
        <dbReference type="EMBL" id="ABB23596.1"/>
    </source>
</evidence>
<dbReference type="PANTHER" id="PTHR36443:SF1">
    <property type="entry name" value="BSR5223 PROTEIN"/>
    <property type="match status" value="1"/>
</dbReference>
<dbReference type="EMBL" id="CP000096">
    <property type="protein sequence ID" value="ABB23596.1"/>
    <property type="molecule type" value="Genomic_DNA"/>
</dbReference>
<keyword evidence="1" id="KW-1133">Transmembrane helix</keyword>
<dbReference type="HOGENOM" id="CLU_181383_0_0_10"/>
<dbReference type="KEGG" id="plt:Plut_0719"/>
<dbReference type="AlphaFoldDB" id="Q3B4Y5"/>
<dbReference type="InterPro" id="IPR021320">
    <property type="entry name" value="DUF2905"/>
</dbReference>
<protein>
    <recommendedName>
        <fullName evidence="4">DUF2905 domain-containing protein</fullName>
    </recommendedName>
</protein>
<keyword evidence="1" id="KW-0812">Transmembrane</keyword>
<sequence>MQAVFSDAGKFLVFAGSAAVLCGLFLLILARTGHTDLFGWIGRMPLDIRIEREHFRLYFPLGTSLILSALFSLIIYLINKFNH</sequence>
<keyword evidence="1" id="KW-0472">Membrane</keyword>
<organism evidence="2 3">
    <name type="scientific">Chlorobium luteolum (strain DSM 273 / BCRC 81028 / 2530)</name>
    <name type="common">Pelodictyon luteolum</name>
    <dbReference type="NCBI Taxonomy" id="319225"/>
    <lineage>
        <taxon>Bacteria</taxon>
        <taxon>Pseudomonadati</taxon>
        <taxon>Chlorobiota</taxon>
        <taxon>Chlorobiia</taxon>
        <taxon>Chlorobiales</taxon>
        <taxon>Chlorobiaceae</taxon>
        <taxon>Chlorobium/Pelodictyon group</taxon>
        <taxon>Pelodictyon</taxon>
    </lineage>
</organism>
<evidence type="ECO:0000313" key="3">
    <source>
        <dbReference type="Proteomes" id="UP000002709"/>
    </source>
</evidence>
<proteinExistence type="predicted"/>
<evidence type="ECO:0000256" key="1">
    <source>
        <dbReference type="SAM" id="Phobius"/>
    </source>
</evidence>
<reference evidence="3" key="1">
    <citation type="submission" date="2005-08" db="EMBL/GenBank/DDBJ databases">
        <title>Complete sequence of Pelodictyon luteolum DSM 273.</title>
        <authorList>
            <consortium name="US DOE Joint Genome Institute"/>
            <person name="Copeland A."/>
            <person name="Lucas S."/>
            <person name="Lapidus A."/>
            <person name="Barry K."/>
            <person name="Detter J.C."/>
            <person name="Glavina T."/>
            <person name="Hammon N."/>
            <person name="Israni S."/>
            <person name="Pitluck S."/>
            <person name="Bryant D."/>
            <person name="Schmutz J."/>
            <person name="Larimer F."/>
            <person name="Land M."/>
            <person name="Kyrpides N."/>
            <person name="Ivanova N."/>
            <person name="Richardson P."/>
        </authorList>
    </citation>
    <scope>NUCLEOTIDE SEQUENCE [LARGE SCALE GENOMIC DNA]</scope>
    <source>
        <strain evidence="3">DSM 273 / BCRC 81028 / 2530</strain>
    </source>
</reference>